<evidence type="ECO:0000256" key="1">
    <source>
        <dbReference type="ARBA" id="ARBA00023015"/>
    </source>
</evidence>
<evidence type="ECO:0000313" key="7">
    <source>
        <dbReference type="Proteomes" id="UP000306236"/>
    </source>
</evidence>
<dbReference type="SUPFAM" id="SSF46785">
    <property type="entry name" value="Winged helix' DNA-binding domain"/>
    <property type="match status" value="1"/>
</dbReference>
<name>A0A4S5C184_9BURK</name>
<dbReference type="PROSITE" id="PS51063">
    <property type="entry name" value="HTH_CRP_2"/>
    <property type="match status" value="1"/>
</dbReference>
<sequence>MLAPSMPSTLALRRVHLFAGCSDEVLQHIALLCNWRTVAAKTSLFSRESSGGEVYFLLNGRVRITSYSEQGREVSFRDYEAGEHFGDLSAIDGQQRSADVIAIEDSLVVSISSAQFLALLDQDALIARRMMQHLTQLVRKLTDRVLELSNFDVPARVQMELLRLAQAIEPDGSARIEPAPTHAALAGKISATREQVAREISALTKRGLIRKEGSRLLRICAVSDLEALVAMTKRQAV</sequence>
<dbReference type="PANTHER" id="PTHR24567:SF68">
    <property type="entry name" value="DNA-BINDING TRANSCRIPTIONAL DUAL REGULATOR CRP"/>
    <property type="match status" value="1"/>
</dbReference>
<dbReference type="CDD" id="cd00038">
    <property type="entry name" value="CAP_ED"/>
    <property type="match status" value="1"/>
</dbReference>
<keyword evidence="3" id="KW-0804">Transcription</keyword>
<keyword evidence="7" id="KW-1185">Reference proteome</keyword>
<dbReference type="InterPro" id="IPR018490">
    <property type="entry name" value="cNMP-bd_dom_sf"/>
</dbReference>
<evidence type="ECO:0000256" key="2">
    <source>
        <dbReference type="ARBA" id="ARBA00023125"/>
    </source>
</evidence>
<dbReference type="Proteomes" id="UP000306236">
    <property type="component" value="Unassembled WGS sequence"/>
</dbReference>
<dbReference type="InterPro" id="IPR014710">
    <property type="entry name" value="RmlC-like_jellyroll"/>
</dbReference>
<dbReference type="Gene3D" id="2.60.120.10">
    <property type="entry name" value="Jelly Rolls"/>
    <property type="match status" value="1"/>
</dbReference>
<protein>
    <submittedName>
        <fullName evidence="6">Crp/Fnr family transcriptional regulator</fullName>
    </submittedName>
</protein>
<dbReference type="Gene3D" id="1.10.10.10">
    <property type="entry name" value="Winged helix-like DNA-binding domain superfamily/Winged helix DNA-binding domain"/>
    <property type="match status" value="1"/>
</dbReference>
<dbReference type="InterPro" id="IPR012318">
    <property type="entry name" value="HTH_CRP"/>
</dbReference>
<dbReference type="SMART" id="SM00100">
    <property type="entry name" value="cNMP"/>
    <property type="match status" value="1"/>
</dbReference>
<evidence type="ECO:0000313" key="6">
    <source>
        <dbReference type="EMBL" id="THJ36208.1"/>
    </source>
</evidence>
<dbReference type="PROSITE" id="PS50042">
    <property type="entry name" value="CNMP_BINDING_3"/>
    <property type="match status" value="1"/>
</dbReference>
<dbReference type="InterPro" id="IPR050397">
    <property type="entry name" value="Env_Response_Regulators"/>
</dbReference>
<dbReference type="GO" id="GO:0003700">
    <property type="term" value="F:DNA-binding transcription factor activity"/>
    <property type="evidence" value="ECO:0007669"/>
    <property type="project" value="TreeGrafter"/>
</dbReference>
<organism evidence="6 7">
    <name type="scientific">Lampropedia aestuarii</name>
    <dbReference type="NCBI Taxonomy" id="2562762"/>
    <lineage>
        <taxon>Bacteria</taxon>
        <taxon>Pseudomonadati</taxon>
        <taxon>Pseudomonadota</taxon>
        <taxon>Betaproteobacteria</taxon>
        <taxon>Burkholderiales</taxon>
        <taxon>Comamonadaceae</taxon>
        <taxon>Lampropedia</taxon>
    </lineage>
</organism>
<evidence type="ECO:0000259" key="5">
    <source>
        <dbReference type="PROSITE" id="PS51063"/>
    </source>
</evidence>
<dbReference type="SUPFAM" id="SSF51206">
    <property type="entry name" value="cAMP-binding domain-like"/>
    <property type="match status" value="1"/>
</dbReference>
<dbReference type="AlphaFoldDB" id="A0A4S5C184"/>
<dbReference type="InterPro" id="IPR036390">
    <property type="entry name" value="WH_DNA-bd_sf"/>
</dbReference>
<feature type="domain" description="HTH crp-type" evidence="5">
    <location>
        <begin position="151"/>
        <end position="223"/>
    </location>
</feature>
<dbReference type="InterPro" id="IPR000595">
    <property type="entry name" value="cNMP-bd_dom"/>
</dbReference>
<proteinExistence type="predicted"/>
<evidence type="ECO:0000256" key="3">
    <source>
        <dbReference type="ARBA" id="ARBA00023163"/>
    </source>
</evidence>
<comment type="caution">
    <text evidence="6">The sequence shown here is derived from an EMBL/GenBank/DDBJ whole genome shotgun (WGS) entry which is preliminary data.</text>
</comment>
<reference evidence="6 7" key="1">
    <citation type="submission" date="2019-04" db="EMBL/GenBank/DDBJ databases">
        <title>Lampropedia sp YIM MLB12 draf genome.</title>
        <authorList>
            <person name="Wang Y.-X."/>
        </authorList>
    </citation>
    <scope>NUCLEOTIDE SEQUENCE [LARGE SCALE GENOMIC DNA]</scope>
    <source>
        <strain evidence="6 7">YIM MLB12</strain>
    </source>
</reference>
<dbReference type="GO" id="GO:0003677">
    <property type="term" value="F:DNA binding"/>
    <property type="evidence" value="ECO:0007669"/>
    <property type="project" value="UniProtKB-KW"/>
</dbReference>
<dbReference type="Pfam" id="PF00027">
    <property type="entry name" value="cNMP_binding"/>
    <property type="match status" value="1"/>
</dbReference>
<accession>A0A4S5C184</accession>
<gene>
    <name evidence="6" type="ORF">E8K88_01550</name>
</gene>
<dbReference type="InterPro" id="IPR036388">
    <property type="entry name" value="WH-like_DNA-bd_sf"/>
</dbReference>
<dbReference type="OrthoDB" id="8545112at2"/>
<keyword evidence="1" id="KW-0805">Transcription regulation</keyword>
<keyword evidence="2" id="KW-0238">DNA-binding</keyword>
<dbReference type="EMBL" id="SSWX01000002">
    <property type="protein sequence ID" value="THJ36208.1"/>
    <property type="molecule type" value="Genomic_DNA"/>
</dbReference>
<dbReference type="PANTHER" id="PTHR24567">
    <property type="entry name" value="CRP FAMILY TRANSCRIPTIONAL REGULATORY PROTEIN"/>
    <property type="match status" value="1"/>
</dbReference>
<feature type="domain" description="Cyclic nucleotide-binding" evidence="4">
    <location>
        <begin position="17"/>
        <end position="137"/>
    </location>
</feature>
<evidence type="ECO:0000259" key="4">
    <source>
        <dbReference type="PROSITE" id="PS50042"/>
    </source>
</evidence>
<dbReference type="Pfam" id="PF13545">
    <property type="entry name" value="HTH_Crp_2"/>
    <property type="match status" value="1"/>
</dbReference>
<dbReference type="GO" id="GO:0005829">
    <property type="term" value="C:cytosol"/>
    <property type="evidence" value="ECO:0007669"/>
    <property type="project" value="TreeGrafter"/>
</dbReference>